<evidence type="ECO:0000256" key="1">
    <source>
        <dbReference type="SAM" id="Phobius"/>
    </source>
</evidence>
<comment type="caution">
    <text evidence="2">The sequence shown here is derived from an EMBL/GenBank/DDBJ whole genome shotgun (WGS) entry which is preliminary data.</text>
</comment>
<dbReference type="RefSeq" id="WP_209970678.1">
    <property type="nucleotide sequence ID" value="NZ_JAGGLB010000003.1"/>
</dbReference>
<keyword evidence="1" id="KW-1133">Transmembrane helix</keyword>
<gene>
    <name evidence="2" type="ORF">J2Z66_001500</name>
</gene>
<dbReference type="EMBL" id="JAGGLB010000003">
    <property type="protein sequence ID" value="MBP1989902.1"/>
    <property type="molecule type" value="Genomic_DNA"/>
</dbReference>
<reference evidence="2 3" key="1">
    <citation type="submission" date="2021-03" db="EMBL/GenBank/DDBJ databases">
        <title>Genomic Encyclopedia of Type Strains, Phase IV (KMG-IV): sequencing the most valuable type-strain genomes for metagenomic binning, comparative biology and taxonomic classification.</title>
        <authorList>
            <person name="Goeker M."/>
        </authorList>
    </citation>
    <scope>NUCLEOTIDE SEQUENCE [LARGE SCALE GENOMIC DNA]</scope>
    <source>
        <strain evidence="2 3">DSM 26048</strain>
    </source>
</reference>
<keyword evidence="3" id="KW-1185">Reference proteome</keyword>
<evidence type="ECO:0000313" key="2">
    <source>
        <dbReference type="EMBL" id="MBP1989902.1"/>
    </source>
</evidence>
<feature type="transmembrane region" description="Helical" evidence="1">
    <location>
        <begin position="21"/>
        <end position="39"/>
    </location>
</feature>
<dbReference type="Proteomes" id="UP001519287">
    <property type="component" value="Unassembled WGS sequence"/>
</dbReference>
<organism evidence="2 3">
    <name type="scientific">Paenibacillus eucommiae</name>
    <dbReference type="NCBI Taxonomy" id="1355755"/>
    <lineage>
        <taxon>Bacteria</taxon>
        <taxon>Bacillati</taxon>
        <taxon>Bacillota</taxon>
        <taxon>Bacilli</taxon>
        <taxon>Bacillales</taxon>
        <taxon>Paenibacillaceae</taxon>
        <taxon>Paenibacillus</taxon>
    </lineage>
</organism>
<accession>A0ABS4IQQ8</accession>
<sequence>MNNSNEQNYQNHKKFSTLYHYVLSPIALILFVSTVVYLIRESFTFASILLFGLSICVLLLVAVVRSFATKLQDRIIRQEENSRHFMLTGKPLDARLTLAQITALRFSADKDFPALCAKAAESGMQSNEIKKSITQWRADHVRV</sequence>
<proteinExistence type="predicted"/>
<dbReference type="InterPro" id="IPR045385">
    <property type="entry name" value="DUF6526"/>
</dbReference>
<keyword evidence="1" id="KW-0472">Membrane</keyword>
<protein>
    <submittedName>
        <fullName evidence="2">FlaA1/EpsC-like NDP-sugar epimerase</fullName>
    </submittedName>
</protein>
<evidence type="ECO:0000313" key="3">
    <source>
        <dbReference type="Proteomes" id="UP001519287"/>
    </source>
</evidence>
<name>A0ABS4IQQ8_9BACL</name>
<feature type="transmembrane region" description="Helical" evidence="1">
    <location>
        <begin position="45"/>
        <end position="68"/>
    </location>
</feature>
<keyword evidence="1" id="KW-0812">Transmembrane</keyword>
<dbReference type="Pfam" id="PF20136">
    <property type="entry name" value="DUF6526"/>
    <property type="match status" value="1"/>
</dbReference>